<feature type="region of interest" description="Disordered" evidence="1">
    <location>
        <begin position="388"/>
        <end position="460"/>
    </location>
</feature>
<accession>A0A9W8IP57</accession>
<feature type="compositionally biased region" description="Acidic residues" evidence="1">
    <location>
        <begin position="481"/>
        <end position="515"/>
    </location>
</feature>
<evidence type="ECO:0000313" key="3">
    <source>
        <dbReference type="EMBL" id="KAJ2920472.1"/>
    </source>
</evidence>
<feature type="region of interest" description="Disordered" evidence="1">
    <location>
        <begin position="480"/>
        <end position="521"/>
    </location>
</feature>
<dbReference type="OrthoDB" id="3149552at2759"/>
<name>A0A9W8IP57_9AGAR</name>
<evidence type="ECO:0000313" key="4">
    <source>
        <dbReference type="Proteomes" id="UP001140091"/>
    </source>
</evidence>
<dbReference type="CDD" id="cd09917">
    <property type="entry name" value="F-box_SF"/>
    <property type="match status" value="1"/>
</dbReference>
<dbReference type="SUPFAM" id="SSF81383">
    <property type="entry name" value="F-box domain"/>
    <property type="match status" value="1"/>
</dbReference>
<feature type="compositionally biased region" description="Low complexity" evidence="1">
    <location>
        <begin position="413"/>
        <end position="441"/>
    </location>
</feature>
<proteinExistence type="predicted"/>
<organism evidence="3 4">
    <name type="scientific">Candolleomyces eurysporus</name>
    <dbReference type="NCBI Taxonomy" id="2828524"/>
    <lineage>
        <taxon>Eukaryota</taxon>
        <taxon>Fungi</taxon>
        <taxon>Dikarya</taxon>
        <taxon>Basidiomycota</taxon>
        <taxon>Agaricomycotina</taxon>
        <taxon>Agaricomycetes</taxon>
        <taxon>Agaricomycetidae</taxon>
        <taxon>Agaricales</taxon>
        <taxon>Agaricineae</taxon>
        <taxon>Psathyrellaceae</taxon>
        <taxon>Candolleomyces</taxon>
    </lineage>
</organism>
<feature type="domain" description="F-box" evidence="2">
    <location>
        <begin position="5"/>
        <end position="51"/>
    </location>
</feature>
<dbReference type="Gene3D" id="1.20.1280.50">
    <property type="match status" value="1"/>
</dbReference>
<gene>
    <name evidence="3" type="ORF">H1R20_g16623</name>
</gene>
<dbReference type="AlphaFoldDB" id="A0A9W8IP57"/>
<dbReference type="InterPro" id="IPR001810">
    <property type="entry name" value="F-box_dom"/>
</dbReference>
<evidence type="ECO:0000259" key="2">
    <source>
        <dbReference type="PROSITE" id="PS50181"/>
    </source>
</evidence>
<dbReference type="InterPro" id="IPR036047">
    <property type="entry name" value="F-box-like_dom_sf"/>
</dbReference>
<reference evidence="3" key="1">
    <citation type="submission" date="2022-06" db="EMBL/GenBank/DDBJ databases">
        <title>Genome Sequence of Candolleomyces eurysporus.</title>
        <authorList>
            <person name="Buettner E."/>
        </authorList>
    </citation>
    <scope>NUCLEOTIDE SEQUENCE</scope>
    <source>
        <strain evidence="3">VTCC 930004</strain>
    </source>
</reference>
<keyword evidence="4" id="KW-1185">Reference proteome</keyword>
<protein>
    <recommendedName>
        <fullName evidence="2">F-box domain-containing protein</fullName>
    </recommendedName>
</protein>
<comment type="caution">
    <text evidence="3">The sequence shown here is derived from an EMBL/GenBank/DDBJ whole genome shotgun (WGS) entry which is preliminary data.</text>
</comment>
<evidence type="ECO:0000256" key="1">
    <source>
        <dbReference type="SAM" id="MobiDB-lite"/>
    </source>
</evidence>
<feature type="non-terminal residue" evidence="3">
    <location>
        <position position="729"/>
    </location>
</feature>
<dbReference type="Proteomes" id="UP001140091">
    <property type="component" value="Unassembled WGS sequence"/>
</dbReference>
<dbReference type="Pfam" id="PF12937">
    <property type="entry name" value="F-box-like"/>
    <property type="match status" value="1"/>
</dbReference>
<dbReference type="PROSITE" id="PS50181">
    <property type="entry name" value="FBOX"/>
    <property type="match status" value="1"/>
</dbReference>
<sequence length="729" mass="80058">MIPQNSPFFKLPSEIITNILENLLLQGLVTCKQTCKKFKELYDSSSQLQYIAELEIAGMKDNPYCSMSVSERLELLRKREDAWAALQPDFSATITIPKAPAGIYDVTPNTYLLGVAAIPNEILTLGIQSITLPSNANEALAAPSVVYMTKHIVDFGTSIEEHDLLAAVTIASTPDHRLFALELTLFRHSTGTLHDQAEKPVIRLMQVDTMVSISIEISGENLAIIVSARDGGGPDELHIFNWKKGTRKGDPMPAPNLGLCYLREDLLLMPEIESHTLAIMHIPHSIPGVDDKDLPISLITQLALPPLAPGQRIAYVQCRCDPSPTAGDEYPQYSPKNRPFFNDPRCAIMVMEMVFFGLEARKSYLAFMHRSTLLDLLPGGWESKIKLPEPKATSESASSRERAPESVQEAVHDSPPSDDSSSEAPPQPEPSSSEPASTQPPNSIPTDQGAPEESNAEPTNALGAEGAQDYADEAVVTLLNQDDDDDDGGGDDGDDDDDDDDYEDEDEDDGGDVDDHDSFYSAEDHEDLPSAQELGISLNNEALAWNTVADGIMYPILNTPGNTLGLMQDGECALDGGTYIPPIVDWSDWGPRTRWLDATKFASVYITSTAGQRFVRIDKNSRAQNSPIRILDFNPYHVRKAHLSNERYPCTDRIVGVGPEELQDESERCLSGGVFIEDIVSRLPYIESSTEKYHGYDAVLLDEQRIIGIINAGPEEFSSVKDIAILHYG</sequence>
<dbReference type="EMBL" id="JANBPK010001913">
    <property type="protein sequence ID" value="KAJ2920472.1"/>
    <property type="molecule type" value="Genomic_DNA"/>
</dbReference>